<name>A0A6C0GV02_9BACT</name>
<dbReference type="InterPro" id="IPR036520">
    <property type="entry name" value="UPF0759_sf"/>
</dbReference>
<dbReference type="PANTHER" id="PTHR30348:SF14">
    <property type="entry name" value="BLR8050 PROTEIN"/>
    <property type="match status" value="1"/>
</dbReference>
<dbReference type="SUPFAM" id="SSF117396">
    <property type="entry name" value="TM1631-like"/>
    <property type="match status" value="1"/>
</dbReference>
<reference evidence="1 2" key="1">
    <citation type="submission" date="2020-01" db="EMBL/GenBank/DDBJ databases">
        <authorList>
            <person name="Kim M.K."/>
        </authorList>
    </citation>
    <scope>NUCLEOTIDE SEQUENCE [LARGE SCALE GENOMIC DNA]</scope>
    <source>
        <strain evidence="1 2">172606-1</strain>
    </source>
</reference>
<evidence type="ECO:0000313" key="2">
    <source>
        <dbReference type="Proteomes" id="UP000480178"/>
    </source>
</evidence>
<organism evidence="1 2">
    <name type="scientific">Rhodocytophaga rosea</name>
    <dbReference type="NCBI Taxonomy" id="2704465"/>
    <lineage>
        <taxon>Bacteria</taxon>
        <taxon>Pseudomonadati</taxon>
        <taxon>Bacteroidota</taxon>
        <taxon>Cytophagia</taxon>
        <taxon>Cytophagales</taxon>
        <taxon>Rhodocytophagaceae</taxon>
        <taxon>Rhodocytophaga</taxon>
    </lineage>
</organism>
<dbReference type="PANTHER" id="PTHR30348">
    <property type="entry name" value="UNCHARACTERIZED PROTEIN YECE"/>
    <property type="match status" value="1"/>
</dbReference>
<accession>A0A6C0GV02</accession>
<dbReference type="InterPro" id="IPR002763">
    <property type="entry name" value="DUF72"/>
</dbReference>
<proteinExistence type="predicted"/>
<dbReference type="KEGG" id="rhoz:GXP67_00465"/>
<dbReference type="Pfam" id="PF01904">
    <property type="entry name" value="DUF72"/>
    <property type="match status" value="1"/>
</dbReference>
<dbReference type="EMBL" id="CP048222">
    <property type="protein sequence ID" value="QHT71836.1"/>
    <property type="molecule type" value="Genomic_DNA"/>
</dbReference>
<keyword evidence="2" id="KW-1185">Reference proteome</keyword>
<dbReference type="Gene3D" id="3.20.20.410">
    <property type="entry name" value="Protein of unknown function UPF0759"/>
    <property type="match status" value="1"/>
</dbReference>
<protein>
    <submittedName>
        <fullName evidence="1">DUF72 domain-containing protein</fullName>
    </submittedName>
</protein>
<sequence length="170" mass="20191">MTHKLKFVNIDQPLDKFMFTYELMGNRLGPILIQIASSFHFDKQVTEAFFAVLRKKYPTPIFALEARHKSWFVKETIELMQQYQISFVISSAGKRFPGHEIATTETVYFRLHGEEKLYSSPYSDEKLEKYAFMIKDWLLDRKQIWVLFNNTILGHAITDSKKLYRLIQRL</sequence>
<dbReference type="Proteomes" id="UP000480178">
    <property type="component" value="Chromosome"/>
</dbReference>
<gene>
    <name evidence="1" type="ORF">GXP67_00465</name>
</gene>
<evidence type="ECO:0000313" key="1">
    <source>
        <dbReference type="EMBL" id="QHT71836.1"/>
    </source>
</evidence>
<dbReference type="AlphaFoldDB" id="A0A6C0GV02"/>